<dbReference type="Proteomes" id="UP000799772">
    <property type="component" value="Unassembled WGS sequence"/>
</dbReference>
<proteinExistence type="predicted"/>
<comment type="caution">
    <text evidence="1">The sequence shown here is derived from an EMBL/GenBank/DDBJ whole genome shotgun (WGS) entry which is preliminary data.</text>
</comment>
<protein>
    <submittedName>
        <fullName evidence="1">Uncharacterized protein</fullName>
    </submittedName>
</protein>
<evidence type="ECO:0000313" key="1">
    <source>
        <dbReference type="EMBL" id="KAF2100413.1"/>
    </source>
</evidence>
<keyword evidence="2" id="KW-1185">Reference proteome</keyword>
<reference evidence="1" key="1">
    <citation type="journal article" date="2020" name="Stud. Mycol.">
        <title>101 Dothideomycetes genomes: a test case for predicting lifestyles and emergence of pathogens.</title>
        <authorList>
            <person name="Haridas S."/>
            <person name="Albert R."/>
            <person name="Binder M."/>
            <person name="Bloem J."/>
            <person name="Labutti K."/>
            <person name="Salamov A."/>
            <person name="Andreopoulos B."/>
            <person name="Baker S."/>
            <person name="Barry K."/>
            <person name="Bills G."/>
            <person name="Bluhm B."/>
            <person name="Cannon C."/>
            <person name="Castanera R."/>
            <person name="Culley D."/>
            <person name="Daum C."/>
            <person name="Ezra D."/>
            <person name="Gonzalez J."/>
            <person name="Henrissat B."/>
            <person name="Kuo A."/>
            <person name="Liang C."/>
            <person name="Lipzen A."/>
            <person name="Lutzoni F."/>
            <person name="Magnuson J."/>
            <person name="Mondo S."/>
            <person name="Nolan M."/>
            <person name="Ohm R."/>
            <person name="Pangilinan J."/>
            <person name="Park H.-J."/>
            <person name="Ramirez L."/>
            <person name="Alfaro M."/>
            <person name="Sun H."/>
            <person name="Tritt A."/>
            <person name="Yoshinaga Y."/>
            <person name="Zwiers L.-H."/>
            <person name="Turgeon B."/>
            <person name="Goodwin S."/>
            <person name="Spatafora J."/>
            <person name="Crous P."/>
            <person name="Grigoriev I."/>
        </authorList>
    </citation>
    <scope>NUCLEOTIDE SEQUENCE</scope>
    <source>
        <strain evidence="1">CBS 133067</strain>
    </source>
</reference>
<dbReference type="EMBL" id="ML978124">
    <property type="protein sequence ID" value="KAF2100413.1"/>
    <property type="molecule type" value="Genomic_DNA"/>
</dbReference>
<gene>
    <name evidence="1" type="ORF">NA57DRAFT_54503</name>
</gene>
<name>A0A9P4II48_9PEZI</name>
<organism evidence="1 2">
    <name type="scientific">Rhizodiscina lignyota</name>
    <dbReference type="NCBI Taxonomy" id="1504668"/>
    <lineage>
        <taxon>Eukaryota</taxon>
        <taxon>Fungi</taxon>
        <taxon>Dikarya</taxon>
        <taxon>Ascomycota</taxon>
        <taxon>Pezizomycotina</taxon>
        <taxon>Dothideomycetes</taxon>
        <taxon>Pleosporomycetidae</taxon>
        <taxon>Aulographales</taxon>
        <taxon>Rhizodiscinaceae</taxon>
        <taxon>Rhizodiscina</taxon>
    </lineage>
</organism>
<accession>A0A9P4II48</accession>
<sequence length="194" mass="21973">MAESALRKRKRTQSSAGINQYTHWSIFDIVDRLHKQVDVTRINAEKNHLDVEAELSRFETQIEGAINWMQADLARAREERATVRKKEHDDDWFIRSVEPCGPELEHVEEVVRTETTYLSGSSLQGNVFAMERVPVAARMVLAITVPVANGASLADYHVVALNGAEILSTGFSECYSDQYQMSLWNSVPASQRMF</sequence>
<evidence type="ECO:0000313" key="2">
    <source>
        <dbReference type="Proteomes" id="UP000799772"/>
    </source>
</evidence>
<dbReference type="AlphaFoldDB" id="A0A9P4II48"/>